<name>A0ACB5SVR6_AMBMO</name>
<proteinExistence type="predicted"/>
<gene>
    <name evidence="1" type="ORF">Amon02_000156900</name>
</gene>
<evidence type="ECO:0000313" key="1">
    <source>
        <dbReference type="EMBL" id="GME73897.1"/>
    </source>
</evidence>
<accession>A0ACB5SVR6</accession>
<comment type="caution">
    <text evidence="1">The sequence shown here is derived from an EMBL/GenBank/DDBJ whole genome shotgun (WGS) entry which is preliminary data.</text>
</comment>
<sequence>MMNTSTNSLTAEALSSLDRSGMIEIPMTPSGVSKTFNTRSFKAHQHQHQHIPNFAPPPGIAIPKRVSSHSDLKAAASVLKNATSNNNTSTDVPGSPIPTPRLKKPVTSRPVSTESSSDGSEDAGSGSRVSSITSISSTDMQSLQANINKNSTPNSIMSSYQSRIQQNQFKANNLSLSNLNNNNNSNSCLHRPSKLTHRNSSNGTVSSTSSNISGEFRRLPLRRYSTKSMTKAEKAKRYDELEDDDDIPDDSAMFNVPMTLHSTASLFSHNNLNQSTEVLRKAWVEDAGHIIPPSPLPGAIAFPGSPSSQGSVSGSVHPGDEPNQAQLKRMSSASGSTNSSTPGSPFKATTNFGGNDGSSTIAKHNSFTALSPMAQQLSSFYEFSIQNNVEDELRRRSTMSTHEIYLDGSMEDLKLVSSEKLDELSITRPSWLPPKDKHESNKQEHQFKKMIEDQGKMIKKQNAMKEEREKSRQLGDARLLYLSGKAQLSNSNLNEIKRLIWRSRVDPQVRFTLFTKILKQREQLVSDDDEKKLKCPVVRNTNLKIDVQSLVSSNTDLYDNPKLVTALSNLLKSTTAMTHWKFNSFAIASSLLLNEFNATLALNTLYYINQFVITEQFITNY</sequence>
<reference evidence="1" key="1">
    <citation type="submission" date="2023-04" db="EMBL/GenBank/DDBJ databases">
        <title>Ambrosiozyma monospora NBRC 10751.</title>
        <authorList>
            <person name="Ichikawa N."/>
            <person name="Sato H."/>
            <person name="Tonouchi N."/>
        </authorList>
    </citation>
    <scope>NUCLEOTIDE SEQUENCE</scope>
    <source>
        <strain evidence="1">NBRC 10751</strain>
    </source>
</reference>
<protein>
    <submittedName>
        <fullName evidence="1">Unnamed protein product</fullName>
    </submittedName>
</protein>
<evidence type="ECO:0000313" key="2">
    <source>
        <dbReference type="Proteomes" id="UP001165064"/>
    </source>
</evidence>
<keyword evidence="2" id="KW-1185">Reference proteome</keyword>
<organism evidence="1 2">
    <name type="scientific">Ambrosiozyma monospora</name>
    <name type="common">Yeast</name>
    <name type="synonym">Endomycopsis monosporus</name>
    <dbReference type="NCBI Taxonomy" id="43982"/>
    <lineage>
        <taxon>Eukaryota</taxon>
        <taxon>Fungi</taxon>
        <taxon>Dikarya</taxon>
        <taxon>Ascomycota</taxon>
        <taxon>Saccharomycotina</taxon>
        <taxon>Pichiomycetes</taxon>
        <taxon>Pichiales</taxon>
        <taxon>Pichiaceae</taxon>
        <taxon>Ambrosiozyma</taxon>
    </lineage>
</organism>
<dbReference type="Proteomes" id="UP001165064">
    <property type="component" value="Unassembled WGS sequence"/>
</dbReference>
<dbReference type="EMBL" id="BSXS01000786">
    <property type="protein sequence ID" value="GME73897.1"/>
    <property type="molecule type" value="Genomic_DNA"/>
</dbReference>